<dbReference type="eggNOG" id="ENOG502TIJ1">
    <property type="taxonomic scope" value="Eukaryota"/>
</dbReference>
<dbReference type="CDD" id="cd22150">
    <property type="entry name" value="F-box_CeFBXA-like"/>
    <property type="match status" value="1"/>
</dbReference>
<organism evidence="2">
    <name type="scientific">Caenorhabditis remanei</name>
    <name type="common">Caenorhabditis vulgaris</name>
    <dbReference type="NCBI Taxonomy" id="31234"/>
    <lineage>
        <taxon>Eukaryota</taxon>
        <taxon>Metazoa</taxon>
        <taxon>Ecdysozoa</taxon>
        <taxon>Nematoda</taxon>
        <taxon>Chromadorea</taxon>
        <taxon>Rhabditida</taxon>
        <taxon>Rhabditina</taxon>
        <taxon>Rhabditomorpha</taxon>
        <taxon>Rhabditoidea</taxon>
        <taxon>Rhabditidae</taxon>
        <taxon>Peloderinae</taxon>
        <taxon>Caenorhabditis</taxon>
    </lineage>
</organism>
<dbReference type="PANTHER" id="PTHR23014:SF1">
    <property type="entry name" value="DUF38 DOMAIN-CONTAINING PROTEIN-RELATED"/>
    <property type="match status" value="1"/>
</dbReference>
<protein>
    <submittedName>
        <fullName evidence="1">Uncharacterized protein</fullName>
    </submittedName>
</protein>
<dbReference type="GeneID" id="9801634"/>
<evidence type="ECO:0000313" key="2">
    <source>
        <dbReference type="Proteomes" id="UP000008281"/>
    </source>
</evidence>
<name>E3MZ23_CAERE</name>
<reference evidence="1" key="1">
    <citation type="submission" date="2007-07" db="EMBL/GenBank/DDBJ databases">
        <title>PCAP assembly of the Caenorhabditis remanei genome.</title>
        <authorList>
            <consortium name="The Caenorhabditis remanei Sequencing Consortium"/>
            <person name="Wilson R.K."/>
        </authorList>
    </citation>
    <scope>NUCLEOTIDE SEQUENCE [LARGE SCALE GENOMIC DNA]</scope>
    <source>
        <strain evidence="1">PB4641</strain>
    </source>
</reference>
<dbReference type="Pfam" id="PF00646">
    <property type="entry name" value="F-box"/>
    <property type="match status" value="1"/>
</dbReference>
<dbReference type="PROSITE" id="PS50181">
    <property type="entry name" value="FBOX"/>
    <property type="match status" value="1"/>
</dbReference>
<dbReference type="CTD" id="9801634"/>
<dbReference type="InterPro" id="IPR001810">
    <property type="entry name" value="F-box_dom"/>
</dbReference>
<proteinExistence type="predicted"/>
<dbReference type="PANTHER" id="PTHR23014">
    <property type="entry name" value="F-BOX A PROTEIN"/>
    <property type="match status" value="1"/>
</dbReference>
<dbReference type="RefSeq" id="XP_003098588.2">
    <property type="nucleotide sequence ID" value="XM_003098540.2"/>
</dbReference>
<dbReference type="InterPro" id="IPR002900">
    <property type="entry name" value="DUF38/FTH_CAE_spp"/>
</dbReference>
<accession>E3MZ23</accession>
<sequence>MTSPVSLIDMPDLVLNNIFSNFDPRSILVLRKVCRDLRNYIDDVKPDLQIKCIEISIGLTRQRVREVSLILMASKSSHHIFYRKYRNGTMVVCGKKKKVLEDADYFNVFYEELDFLLSRQKSLLNSFRLNLTEYDSEFSKLLKRTLKNKNEFQELEVEYFQIKADKHQVFEILSYISPKSLTRIELHLAKPTEIETEQLEFMDRFHDTKELYMENIIILGRVECFIHLSRAEITVYRVTVEELFLLKEAFLENRHFKHFLLHYRHFVDDGISYLRRIILENRRLRETFGPPSTTNNKSKEMEWYFKIPFTDDALYFFFSYQRSRFARVPLSVVPNVAV</sequence>
<dbReference type="AlphaFoldDB" id="E3MZ23"/>
<dbReference type="InterPro" id="IPR036047">
    <property type="entry name" value="F-box-like_dom_sf"/>
</dbReference>
<dbReference type="EMBL" id="DS268499">
    <property type="protein sequence ID" value="EFP12807.1"/>
    <property type="molecule type" value="Genomic_DNA"/>
</dbReference>
<dbReference type="Proteomes" id="UP000008281">
    <property type="component" value="Unassembled WGS sequence"/>
</dbReference>
<dbReference type="SUPFAM" id="SSF81383">
    <property type="entry name" value="F-box domain"/>
    <property type="match status" value="1"/>
</dbReference>
<dbReference type="FunCoup" id="E3MZ23">
    <property type="interactions" value="1101"/>
</dbReference>
<dbReference type="OMA" id="ICMECIS"/>
<dbReference type="SMART" id="SM00256">
    <property type="entry name" value="FBOX"/>
    <property type="match status" value="1"/>
</dbReference>
<keyword evidence="2" id="KW-1185">Reference proteome</keyword>
<dbReference type="OrthoDB" id="5896166at2759"/>
<evidence type="ECO:0000313" key="1">
    <source>
        <dbReference type="EMBL" id="EFP12807.1"/>
    </source>
</evidence>
<dbReference type="KEGG" id="crq:GCK72_019761"/>
<dbReference type="HOGENOM" id="CLU_030831_0_3_1"/>
<dbReference type="Pfam" id="PF01827">
    <property type="entry name" value="FTH"/>
    <property type="match status" value="1"/>
</dbReference>
<gene>
    <name evidence="1" type="ORF">CRE_05075</name>
</gene>